<evidence type="ECO:0000256" key="6">
    <source>
        <dbReference type="ARBA" id="ARBA00022692"/>
    </source>
</evidence>
<name>A0ABU3U7Y4_9FLAO</name>
<dbReference type="EMBL" id="JAWHTF010000005">
    <property type="protein sequence ID" value="MDU8886505.1"/>
    <property type="molecule type" value="Genomic_DNA"/>
</dbReference>
<evidence type="ECO:0000256" key="5">
    <source>
        <dbReference type="ARBA" id="ARBA00022519"/>
    </source>
</evidence>
<dbReference type="Pfam" id="PF03544">
    <property type="entry name" value="TonB_C"/>
    <property type="match status" value="1"/>
</dbReference>
<reference evidence="12 13" key="1">
    <citation type="submission" date="2023-10" db="EMBL/GenBank/DDBJ databases">
        <title>Marimonas sp. nov. isolated from tidal mud flat.</title>
        <authorList>
            <person name="Jaincy N.J."/>
            <person name="Srinivasan S."/>
            <person name="Lee S.-S."/>
        </authorList>
    </citation>
    <scope>NUCLEOTIDE SEQUENCE [LARGE SCALE GENOMIC DNA]</scope>
    <source>
        <strain evidence="12 13">MJ-SS3</strain>
    </source>
</reference>
<dbReference type="InterPro" id="IPR006260">
    <property type="entry name" value="TonB/TolA_C"/>
</dbReference>
<keyword evidence="7" id="KW-0653">Protein transport</keyword>
<evidence type="ECO:0000256" key="2">
    <source>
        <dbReference type="ARBA" id="ARBA00006555"/>
    </source>
</evidence>
<dbReference type="InterPro" id="IPR051045">
    <property type="entry name" value="TonB-dependent_transducer"/>
</dbReference>
<comment type="subcellular location">
    <subcellularLocation>
        <location evidence="1">Cell inner membrane</location>
        <topology evidence="1">Single-pass membrane protein</topology>
        <orientation evidence="1">Periplasmic side</orientation>
    </subcellularLocation>
</comment>
<evidence type="ECO:0000313" key="12">
    <source>
        <dbReference type="EMBL" id="MDU8886505.1"/>
    </source>
</evidence>
<evidence type="ECO:0000256" key="9">
    <source>
        <dbReference type="ARBA" id="ARBA00023136"/>
    </source>
</evidence>
<gene>
    <name evidence="12" type="ORF">RXV94_10065</name>
</gene>
<protein>
    <submittedName>
        <fullName evidence="12">Energy transducer TonB</fullName>
    </submittedName>
</protein>
<keyword evidence="4" id="KW-1003">Cell membrane</keyword>
<feature type="domain" description="TonB C-terminal" evidence="11">
    <location>
        <begin position="150"/>
        <end position="241"/>
    </location>
</feature>
<comment type="similarity">
    <text evidence="2">Belongs to the TonB family.</text>
</comment>
<dbReference type="InterPro" id="IPR037682">
    <property type="entry name" value="TonB_C"/>
</dbReference>
<sequence>MQVKKNPELEVGKNSSLYFAIGLNVMLFFSWYGLNYKTYEKNDISLDIVQVEEVLEEDIPITNMETPPPPPPPAAAPEIINVVENVEEVEETVIESTETNQSEEIDMEVRIEDVAIEEVEEDIEVPFAVVETVPIFPGCVGKNNQEYKKCFEEKVLKHVVDNFKYPDDALQLGIHGKVFVVFVIDANGNVGNIRTRGPHKILEKEANRIVSSLPKMTPGKQRGKPVKVPFSLPINFRYVEN</sequence>
<accession>A0ABU3U7Y4</accession>
<evidence type="ECO:0000256" key="10">
    <source>
        <dbReference type="SAM" id="Phobius"/>
    </source>
</evidence>
<dbReference type="Gene3D" id="3.30.1150.10">
    <property type="match status" value="1"/>
</dbReference>
<evidence type="ECO:0000256" key="3">
    <source>
        <dbReference type="ARBA" id="ARBA00022448"/>
    </source>
</evidence>
<keyword evidence="9 10" id="KW-0472">Membrane</keyword>
<keyword evidence="6 10" id="KW-0812">Transmembrane</keyword>
<evidence type="ECO:0000313" key="13">
    <source>
        <dbReference type="Proteomes" id="UP001268651"/>
    </source>
</evidence>
<proteinExistence type="inferred from homology"/>
<dbReference type="Proteomes" id="UP001268651">
    <property type="component" value="Unassembled WGS sequence"/>
</dbReference>
<dbReference type="PANTHER" id="PTHR33446:SF2">
    <property type="entry name" value="PROTEIN TONB"/>
    <property type="match status" value="1"/>
</dbReference>
<evidence type="ECO:0000256" key="4">
    <source>
        <dbReference type="ARBA" id="ARBA00022475"/>
    </source>
</evidence>
<dbReference type="PANTHER" id="PTHR33446">
    <property type="entry name" value="PROTEIN TONB-RELATED"/>
    <property type="match status" value="1"/>
</dbReference>
<keyword evidence="3" id="KW-0813">Transport</keyword>
<dbReference type="SUPFAM" id="SSF74653">
    <property type="entry name" value="TolA/TonB C-terminal domain"/>
    <property type="match status" value="1"/>
</dbReference>
<evidence type="ECO:0000256" key="7">
    <source>
        <dbReference type="ARBA" id="ARBA00022927"/>
    </source>
</evidence>
<organism evidence="12 13">
    <name type="scientific">Gilvirhabdus luticola</name>
    <dbReference type="NCBI Taxonomy" id="3079858"/>
    <lineage>
        <taxon>Bacteria</taxon>
        <taxon>Pseudomonadati</taxon>
        <taxon>Bacteroidota</taxon>
        <taxon>Flavobacteriia</taxon>
        <taxon>Flavobacteriales</taxon>
        <taxon>Flavobacteriaceae</taxon>
        <taxon>Gilvirhabdus</taxon>
    </lineage>
</organism>
<keyword evidence="8 10" id="KW-1133">Transmembrane helix</keyword>
<dbReference type="NCBIfam" id="TIGR01352">
    <property type="entry name" value="tonB_Cterm"/>
    <property type="match status" value="1"/>
</dbReference>
<feature type="transmembrane region" description="Helical" evidence="10">
    <location>
        <begin position="16"/>
        <end position="34"/>
    </location>
</feature>
<dbReference type="RefSeq" id="WP_316662578.1">
    <property type="nucleotide sequence ID" value="NZ_JAWHTF010000005.1"/>
</dbReference>
<keyword evidence="5" id="KW-0997">Cell inner membrane</keyword>
<evidence type="ECO:0000256" key="1">
    <source>
        <dbReference type="ARBA" id="ARBA00004383"/>
    </source>
</evidence>
<comment type="caution">
    <text evidence="12">The sequence shown here is derived from an EMBL/GenBank/DDBJ whole genome shotgun (WGS) entry which is preliminary data.</text>
</comment>
<evidence type="ECO:0000259" key="11">
    <source>
        <dbReference type="PROSITE" id="PS52015"/>
    </source>
</evidence>
<evidence type="ECO:0000256" key="8">
    <source>
        <dbReference type="ARBA" id="ARBA00022989"/>
    </source>
</evidence>
<dbReference type="PROSITE" id="PS52015">
    <property type="entry name" value="TONB_CTD"/>
    <property type="match status" value="1"/>
</dbReference>
<keyword evidence="13" id="KW-1185">Reference proteome</keyword>